<dbReference type="PATRIC" id="fig|908627.4.peg.7968"/>
<keyword evidence="2" id="KW-1185">Reference proteome</keyword>
<dbReference type="RefSeq" id="WP_047896916.1">
    <property type="nucleotide sequence ID" value="NZ_AEJF01000214.1"/>
</dbReference>
<comment type="caution">
    <text evidence="1">The sequence shown here is derived from an EMBL/GenBank/DDBJ whole genome shotgun (WGS) entry which is preliminary data.</text>
</comment>
<sequence>MTSSFYVTGKQPEAGTPLSDVQEVIHTPITLNCDASVAEVAAKLASRFGSTGTVKLTIDGEPLKSTVGLFGGGETEGFAMLDEIVKALTVSFSKGNDPFAARASALTFVSYLVDSNFQEISKKVVDTALKAEKFGAEKENVSKSPGMPGNAADATFEVDEDEPEGTSSPVSAINISLEHGGARIHERTRLDGGIEAELVILFALKKAGSVFTKAMQACSWRFGRSYMTTVNVGHVNYSSSNENIKIALSKNELTWWNRLENFLRRYFSDKEGTVFVEGAPSADVALERSRPELPDDFSDDKGDNQKIIPVSARKFDNKIVNGQVLFSRKDQELYVPGKIREQIGDFYKNVKNFVPYPIMLTNGELIDVTGVSMNERSREIPDTQMDQQLAATNSTDDLWHELYKDLKRHMLRDPNYLLIDGNNLFSDNAELQDIIESYGRYRKASNKEKEVALAAFRVDMRAYAEKNDEGIPDDANSEELNSYLETCISKQAEKVRGVLEATFEDEQLLRSMMTVLMQISISGIAGQLTEYTGGIPVPKDRDSAAVNYVVETEQSESEEPSAIIKMRYAYNGVKALVVDEKDPIEKDESVQRVIDLEEPSDMSFEAIFDATPDGVRVRQSSYSVHLVPSVF</sequence>
<dbReference type="Proteomes" id="UP000035963">
    <property type="component" value="Unassembled WGS sequence"/>
</dbReference>
<organism evidence="1 2">
    <name type="scientific">Caballeronia mineralivorans PML1(12)</name>
    <dbReference type="NCBI Taxonomy" id="908627"/>
    <lineage>
        <taxon>Bacteria</taxon>
        <taxon>Pseudomonadati</taxon>
        <taxon>Pseudomonadota</taxon>
        <taxon>Betaproteobacteria</taxon>
        <taxon>Burkholderiales</taxon>
        <taxon>Burkholderiaceae</taxon>
        <taxon>Caballeronia</taxon>
    </lineage>
</organism>
<protein>
    <submittedName>
        <fullName evidence="1">Uncharacterized protein</fullName>
    </submittedName>
</protein>
<accession>A0A0J1CLA1</accession>
<gene>
    <name evidence="1" type="ORF">EOS_35625</name>
</gene>
<evidence type="ECO:0000313" key="2">
    <source>
        <dbReference type="Proteomes" id="UP000035963"/>
    </source>
</evidence>
<dbReference type="AlphaFoldDB" id="A0A0J1CLA1"/>
<dbReference type="EMBL" id="AEJF01000214">
    <property type="protein sequence ID" value="KLU21502.1"/>
    <property type="molecule type" value="Genomic_DNA"/>
</dbReference>
<name>A0A0J1CLA1_9BURK</name>
<evidence type="ECO:0000313" key="1">
    <source>
        <dbReference type="EMBL" id="KLU21502.1"/>
    </source>
</evidence>
<proteinExistence type="predicted"/>
<reference evidence="1 2" key="1">
    <citation type="journal article" date="2015" name="Genome Announc.">
        <title>Draft Genome Sequence of Burkholderia sp. Strain PML1(12), an Ectomycorrhizosphere-Inhabiting Bacterium with Effective Mineral-Weathering Ability.</title>
        <authorList>
            <person name="Uroz S."/>
            <person name="Oger P."/>
        </authorList>
    </citation>
    <scope>NUCLEOTIDE SEQUENCE [LARGE SCALE GENOMIC DNA]</scope>
    <source>
        <strain evidence="2">PML1(12)</strain>
    </source>
</reference>